<evidence type="ECO:0000256" key="7">
    <source>
        <dbReference type="ARBA" id="ARBA00022967"/>
    </source>
</evidence>
<dbReference type="Pfam" id="PF06925">
    <property type="entry name" value="MGDG_synth"/>
    <property type="match status" value="1"/>
</dbReference>
<dbReference type="InterPro" id="IPR020937">
    <property type="entry name" value="SecA_CS"/>
</dbReference>
<comment type="catalytic activity">
    <reaction evidence="11">
        <text>ATP + H2O + chloroplast-proteinSide 1 = ADP + phosphate + chloroplast-proteinSide 2.</text>
        <dbReference type="EC" id="7.4.2.4"/>
    </reaction>
</comment>
<dbReference type="PROSITE" id="PS51192">
    <property type="entry name" value="HELICASE_ATP_BIND_1"/>
    <property type="match status" value="1"/>
</dbReference>
<dbReference type="InterPro" id="IPR027417">
    <property type="entry name" value="P-loop_NTPase"/>
</dbReference>
<dbReference type="InterPro" id="IPR014001">
    <property type="entry name" value="Helicase_ATP-bd"/>
</dbReference>
<reference evidence="16 17" key="1">
    <citation type="journal article" date="2024" name="Nat. Commun.">
        <title>Phylogenomics reveals the evolutionary origins of lichenization in chlorophyte algae.</title>
        <authorList>
            <person name="Puginier C."/>
            <person name="Libourel C."/>
            <person name="Otte J."/>
            <person name="Skaloud P."/>
            <person name="Haon M."/>
            <person name="Grisel S."/>
            <person name="Petersen M."/>
            <person name="Berrin J.G."/>
            <person name="Delaux P.M."/>
            <person name="Dal Grande F."/>
            <person name="Keller J."/>
        </authorList>
    </citation>
    <scope>NUCLEOTIDE SEQUENCE [LARGE SCALE GENOMIC DNA]</scope>
    <source>
        <strain evidence="16 17">SAG 2036</strain>
    </source>
</reference>
<dbReference type="CDD" id="cd17928">
    <property type="entry name" value="DEXDc_SecA"/>
    <property type="match status" value="1"/>
</dbReference>
<dbReference type="Pfam" id="PF07517">
    <property type="entry name" value="SecA_DEAD"/>
    <property type="match status" value="1"/>
</dbReference>
<keyword evidence="6 13" id="KW-0653">Protein transport</keyword>
<dbReference type="InterPro" id="IPR014018">
    <property type="entry name" value="SecA_motor_DEAD"/>
</dbReference>
<dbReference type="Pfam" id="PF01043">
    <property type="entry name" value="SecA_PP_bind"/>
    <property type="match status" value="1"/>
</dbReference>
<dbReference type="NCBIfam" id="TIGR00963">
    <property type="entry name" value="secA"/>
    <property type="match status" value="1"/>
</dbReference>
<dbReference type="SMART" id="SM00958">
    <property type="entry name" value="SecA_PP_bind"/>
    <property type="match status" value="1"/>
</dbReference>
<name>A0AAW1P9N0_9CHLO</name>
<dbReference type="InterPro" id="IPR009695">
    <property type="entry name" value="Diacylglyc_glucosyltr_N"/>
</dbReference>
<evidence type="ECO:0000256" key="9">
    <source>
        <dbReference type="ARBA" id="ARBA00023078"/>
    </source>
</evidence>
<comment type="subcellular location">
    <subcellularLocation>
        <location evidence="1">Membrane</location>
        <topology evidence="1">Peripheral membrane protein</topology>
    </subcellularLocation>
    <subcellularLocation>
        <location evidence="12">Plastid</location>
        <location evidence="12">Chloroplast membrane</location>
    </subcellularLocation>
</comment>
<dbReference type="GO" id="GO:0006886">
    <property type="term" value="P:intracellular protein transport"/>
    <property type="evidence" value="ECO:0007669"/>
    <property type="project" value="InterPro"/>
</dbReference>
<dbReference type="FunFam" id="3.40.50.300:FF:000429">
    <property type="entry name" value="Preprotein translocase subunit SecA"/>
    <property type="match status" value="1"/>
</dbReference>
<dbReference type="PROSITE" id="PS51196">
    <property type="entry name" value="SECA_MOTOR_DEAD"/>
    <property type="match status" value="1"/>
</dbReference>
<feature type="domain" description="Helicase ATP-binding" evidence="14">
    <location>
        <begin position="77"/>
        <end position="235"/>
    </location>
</feature>
<evidence type="ECO:0000256" key="8">
    <source>
        <dbReference type="ARBA" id="ARBA00023010"/>
    </source>
</evidence>
<keyword evidence="8 13" id="KW-0811">Translocation</keyword>
<dbReference type="Gene3D" id="1.10.3060.10">
    <property type="entry name" value="Helical scaffold and wing domains of SecA"/>
    <property type="match status" value="1"/>
</dbReference>
<dbReference type="InterPro" id="IPR007235">
    <property type="entry name" value="Glyco_trans_28_C"/>
</dbReference>
<dbReference type="Gene3D" id="3.40.50.300">
    <property type="entry name" value="P-loop containing nucleotide triphosphate hydrolases"/>
    <property type="match status" value="2"/>
</dbReference>
<evidence type="ECO:0000313" key="16">
    <source>
        <dbReference type="EMBL" id="KAK9806394.1"/>
    </source>
</evidence>
<dbReference type="SUPFAM" id="SSF81886">
    <property type="entry name" value="Helical scaffold and wing domains of SecA"/>
    <property type="match status" value="1"/>
</dbReference>
<dbReference type="InterPro" id="IPR000185">
    <property type="entry name" value="SecA"/>
</dbReference>
<proteinExistence type="inferred from homology"/>
<dbReference type="SUPFAM" id="SSF52540">
    <property type="entry name" value="P-loop containing nucleoside triphosphate hydrolases"/>
    <property type="match status" value="2"/>
</dbReference>
<keyword evidence="4 13" id="KW-0547">Nucleotide-binding</keyword>
<evidence type="ECO:0000259" key="15">
    <source>
        <dbReference type="PROSITE" id="PS51196"/>
    </source>
</evidence>
<dbReference type="Gene3D" id="3.40.50.2000">
    <property type="entry name" value="Glycogen Phosphorylase B"/>
    <property type="match status" value="1"/>
</dbReference>
<evidence type="ECO:0000256" key="5">
    <source>
        <dbReference type="ARBA" id="ARBA00022840"/>
    </source>
</evidence>
<evidence type="ECO:0000256" key="11">
    <source>
        <dbReference type="ARBA" id="ARBA00034043"/>
    </source>
</evidence>
<organism evidence="16 17">
    <name type="scientific">Symbiochloris irregularis</name>
    <dbReference type="NCBI Taxonomy" id="706552"/>
    <lineage>
        <taxon>Eukaryota</taxon>
        <taxon>Viridiplantae</taxon>
        <taxon>Chlorophyta</taxon>
        <taxon>core chlorophytes</taxon>
        <taxon>Trebouxiophyceae</taxon>
        <taxon>Trebouxiales</taxon>
        <taxon>Trebouxiaceae</taxon>
        <taxon>Symbiochloris</taxon>
    </lineage>
</organism>
<dbReference type="SUPFAM" id="SSF81767">
    <property type="entry name" value="Pre-protein crosslinking domain of SecA"/>
    <property type="match status" value="1"/>
</dbReference>
<dbReference type="InterPro" id="IPR044722">
    <property type="entry name" value="SecA_SF2_C"/>
</dbReference>
<dbReference type="GO" id="GO:0009247">
    <property type="term" value="P:glycolipid biosynthetic process"/>
    <property type="evidence" value="ECO:0007669"/>
    <property type="project" value="InterPro"/>
</dbReference>
<comment type="caution">
    <text evidence="16">The sequence shown here is derived from an EMBL/GenBank/DDBJ whole genome shotgun (WGS) entry which is preliminary data.</text>
</comment>
<dbReference type="Proteomes" id="UP001465755">
    <property type="component" value="Unassembled WGS sequence"/>
</dbReference>
<evidence type="ECO:0000256" key="12">
    <source>
        <dbReference type="ARBA" id="ARBA00046299"/>
    </source>
</evidence>
<dbReference type="InterPro" id="IPR011116">
    <property type="entry name" value="SecA_Wing/Scaffold"/>
</dbReference>
<evidence type="ECO:0000256" key="4">
    <source>
        <dbReference type="ARBA" id="ARBA00022741"/>
    </source>
</evidence>
<protein>
    <recommendedName>
        <fullName evidence="13">Protein translocase subunit SecA</fullName>
    </recommendedName>
</protein>
<dbReference type="SUPFAM" id="SSF53756">
    <property type="entry name" value="UDP-Glycosyltransferase/glycogen phosphorylase"/>
    <property type="match status" value="1"/>
</dbReference>
<comment type="similarity">
    <text evidence="2 13">Belongs to the SecA family.</text>
</comment>
<dbReference type="FunFam" id="3.90.1440.10:FF:000003">
    <property type="entry name" value="Preprotein translocase SecA subunit"/>
    <property type="match status" value="1"/>
</dbReference>
<dbReference type="InterPro" id="IPR036670">
    <property type="entry name" value="SecA_X-link_sf"/>
</dbReference>
<evidence type="ECO:0000256" key="13">
    <source>
        <dbReference type="RuleBase" id="RU003874"/>
    </source>
</evidence>
<evidence type="ECO:0000256" key="1">
    <source>
        <dbReference type="ARBA" id="ARBA00004170"/>
    </source>
</evidence>
<evidence type="ECO:0000256" key="2">
    <source>
        <dbReference type="ARBA" id="ARBA00007650"/>
    </source>
</evidence>
<keyword evidence="10" id="KW-0472">Membrane</keyword>
<dbReference type="SMART" id="SM00957">
    <property type="entry name" value="SecA_DEAD"/>
    <property type="match status" value="1"/>
</dbReference>
<sequence length="1342" mass="151049">MAERTRKRYQPQVDKINALEPEMQQLSDDELRARTKRLQERARGGESLDNLLVETFAVVREASNRVLGLRPFDVQLIGGMILHAGQISEMRTGEGKTLVAVLPAVLNALQGKGVQVVTVNDYLARRDSEWVGQVPRFLGMSVAVIQSGDEDGPRRAAYQSDITYVTNSELGFDYLRDNLTQGKEGLVQRGFNFCIIDEADSILIDEARTPLIISGPAERPSDKYYKVAKLASAMEKDLHYTVDEKQKSILITEDGYEAAEDVLEVQDLYDPREAWASFLINALNAKELQKKNINYIVQQQNVVIVDEFTGRTMADRRWSEGLHQAVEAKEGLPIQNETVALASISYQNLFRGFKKLAGMTGTANTEADEFNTIYNLAVTVVPPNRAVKRDDASDVVFKLDKYKWRNICREIRRMHRDGRPVLVGTTSVERSEELAGMLDEDEIPYRLLNAKPENVEKESEIIAQSGRKGAVTIATNMAGRGTDILLGGNPEFMARLKLRELTMPELVDPKQLRETTARPNLQNMSREQVSRIWSVPAELYPCQLSADTVSLAQEAVADAKKEWGRQALAEADAEDRLAFACERAPTNDAVTSKLRAAFQSMEREFKAVTDEEKKEVISLGGLHVVGTERHEARRIDNQLRGRSGRQGDPGSTRYFLSLEDNMFRIFGGDRIKSMMGMFQIDDLPIESGLLTRALDEAQRKVESYFFDSRKSLFDYDQVLNTQRDKVYAIRRQALLSDDLSGLMLDFSGRTMDDILEANIDPSKPVEEWQLGSLAAKVAQYCGMMSDLNAEVLFEASKGGDFEALRVYLRKRGTEAYNEKVRDVEEVEGGLMQAAQRFFVLTNTDNLWKEHLQAMRFLQQAIRLRGYAQRDPLVEYKLEGYDLFLGMMAQVRRNVIYNVYLRSSWLGAFGVGASIFFGGIRPANAFHIRLWPFQRWPKRQQVAARRKRILILMSDTGGGHRASAQALRDGFQMEYGDQYQVDIVDIWTHHTPYPFNQLPKTYSFLVRHPFIWRFGYYLQQPKLVHMTTQTAAAVVSNDLVGEAFDHYRPDLVVSVHPLMQQMPLKVLRMRIRNGLQRPIHFATVVTDLTTCHNTWFHKGVSKCFVPTREAAQCGLKMGLKRSQLVMHGLPIRPAFSGRMPKQDKLRKRLGLTQEVPAVLLVGGGEGMGAIADTVDAIARHLGSACQLVVVCGRNKKLVRALQSRPYPEGMHVQVQGFVDNMEQWMLACDVIVTKAGPGTIAESLICGLPILLNGFIPCQEAGNVPFVVDNKVGAYEKDPDALARILRLWLADAKGEFEAMRQRAIELGEHFKGGLFRIVHDLASLAEQSGRGCAPAFAKFAPR</sequence>
<keyword evidence="3 13" id="KW-0813">Transport</keyword>
<dbReference type="PANTHER" id="PTHR30612">
    <property type="entry name" value="SECA INNER MEMBRANE COMPONENT OF SEC PROTEIN SECRETION SYSTEM"/>
    <property type="match status" value="1"/>
</dbReference>
<dbReference type="GO" id="GO:0031969">
    <property type="term" value="C:chloroplast membrane"/>
    <property type="evidence" value="ECO:0007669"/>
    <property type="project" value="UniProtKB-SubCell"/>
</dbReference>
<dbReference type="InterPro" id="IPR036266">
    <property type="entry name" value="SecA_Wing/Scaffold_sf"/>
</dbReference>
<evidence type="ECO:0000256" key="3">
    <source>
        <dbReference type="ARBA" id="ARBA00022448"/>
    </source>
</evidence>
<dbReference type="Pfam" id="PF07516">
    <property type="entry name" value="SecA_SW"/>
    <property type="match status" value="1"/>
</dbReference>
<dbReference type="PROSITE" id="PS01312">
    <property type="entry name" value="SECA"/>
    <property type="match status" value="1"/>
</dbReference>
<dbReference type="HAMAP" id="MF_01382">
    <property type="entry name" value="SecA"/>
    <property type="match status" value="1"/>
</dbReference>
<dbReference type="GO" id="GO:0005524">
    <property type="term" value="F:ATP binding"/>
    <property type="evidence" value="ECO:0007669"/>
    <property type="project" value="UniProtKB-KW"/>
</dbReference>
<dbReference type="GO" id="GO:0017038">
    <property type="term" value="P:protein import"/>
    <property type="evidence" value="ECO:0007669"/>
    <property type="project" value="InterPro"/>
</dbReference>
<dbReference type="PRINTS" id="PR00906">
    <property type="entry name" value="SECA"/>
</dbReference>
<dbReference type="InterPro" id="IPR011130">
    <property type="entry name" value="SecA_preprotein_X-link_dom"/>
</dbReference>
<dbReference type="GO" id="GO:0016464">
    <property type="term" value="F:chloroplast protein-transporting ATPase activity"/>
    <property type="evidence" value="ECO:0007669"/>
    <property type="project" value="UniProtKB-EC"/>
</dbReference>
<dbReference type="InterPro" id="IPR011115">
    <property type="entry name" value="SecA_DEAD"/>
</dbReference>
<keyword evidence="5 13" id="KW-0067">ATP-binding</keyword>
<dbReference type="GO" id="GO:0016758">
    <property type="term" value="F:hexosyltransferase activity"/>
    <property type="evidence" value="ECO:0007669"/>
    <property type="project" value="InterPro"/>
</dbReference>
<keyword evidence="9" id="KW-0793">Thylakoid</keyword>
<evidence type="ECO:0000259" key="14">
    <source>
        <dbReference type="PROSITE" id="PS51192"/>
    </source>
</evidence>
<dbReference type="FunFam" id="1.10.3060.10:FF:000003">
    <property type="entry name" value="Protein translocase subunit SecA"/>
    <property type="match status" value="1"/>
</dbReference>
<dbReference type="Pfam" id="PF21090">
    <property type="entry name" value="P-loop_SecA"/>
    <property type="match status" value="1"/>
</dbReference>
<dbReference type="PANTHER" id="PTHR30612:SF0">
    <property type="entry name" value="CHLOROPLAST PROTEIN-TRANSPORTING ATPASE"/>
    <property type="match status" value="1"/>
</dbReference>
<dbReference type="Gene3D" id="3.90.1440.10">
    <property type="entry name" value="SecA, preprotein cross-linking domain"/>
    <property type="match status" value="1"/>
</dbReference>
<dbReference type="CDD" id="cd18803">
    <property type="entry name" value="SF2_C_secA"/>
    <property type="match status" value="1"/>
</dbReference>
<evidence type="ECO:0000313" key="17">
    <source>
        <dbReference type="Proteomes" id="UP001465755"/>
    </source>
</evidence>
<dbReference type="GO" id="GO:0006605">
    <property type="term" value="P:protein targeting"/>
    <property type="evidence" value="ECO:0007669"/>
    <property type="project" value="InterPro"/>
</dbReference>
<evidence type="ECO:0000256" key="10">
    <source>
        <dbReference type="ARBA" id="ARBA00023136"/>
    </source>
</evidence>
<dbReference type="Pfam" id="PF04101">
    <property type="entry name" value="Glyco_tran_28_C"/>
    <property type="match status" value="1"/>
</dbReference>
<keyword evidence="7" id="KW-1278">Translocase</keyword>
<gene>
    <name evidence="16" type="ORF">WJX73_000853</name>
</gene>
<accession>A0AAW1P9N0</accession>
<dbReference type="EMBL" id="JALJOQ010000038">
    <property type="protein sequence ID" value="KAK9806394.1"/>
    <property type="molecule type" value="Genomic_DNA"/>
</dbReference>
<evidence type="ECO:0000256" key="6">
    <source>
        <dbReference type="ARBA" id="ARBA00022927"/>
    </source>
</evidence>
<keyword evidence="17" id="KW-1185">Reference proteome</keyword>
<feature type="domain" description="SecA family profile" evidence="15">
    <location>
        <begin position="1"/>
        <end position="687"/>
    </location>
</feature>